<protein>
    <submittedName>
        <fullName evidence="1">Uncharacterized protein</fullName>
    </submittedName>
</protein>
<evidence type="ECO:0000313" key="2">
    <source>
        <dbReference type="Proteomes" id="UP001062846"/>
    </source>
</evidence>
<gene>
    <name evidence="1" type="ORF">RHMOL_Rhmol04G0306400</name>
</gene>
<dbReference type="Proteomes" id="UP001062846">
    <property type="component" value="Chromosome 4"/>
</dbReference>
<proteinExistence type="predicted"/>
<name>A0ACC0P8I1_RHOML</name>
<comment type="caution">
    <text evidence="1">The sequence shown here is derived from an EMBL/GenBank/DDBJ whole genome shotgun (WGS) entry which is preliminary data.</text>
</comment>
<reference evidence="1" key="1">
    <citation type="submission" date="2022-02" db="EMBL/GenBank/DDBJ databases">
        <title>Plant Genome Project.</title>
        <authorList>
            <person name="Zhang R.-G."/>
        </authorList>
    </citation>
    <scope>NUCLEOTIDE SEQUENCE</scope>
    <source>
        <strain evidence="1">AT1</strain>
    </source>
</reference>
<evidence type="ECO:0000313" key="1">
    <source>
        <dbReference type="EMBL" id="KAI8561053.1"/>
    </source>
</evidence>
<keyword evidence="2" id="KW-1185">Reference proteome</keyword>
<dbReference type="EMBL" id="CM046391">
    <property type="protein sequence ID" value="KAI8561053.1"/>
    <property type="molecule type" value="Genomic_DNA"/>
</dbReference>
<organism evidence="1 2">
    <name type="scientific">Rhododendron molle</name>
    <name type="common">Chinese azalea</name>
    <name type="synonym">Azalea mollis</name>
    <dbReference type="NCBI Taxonomy" id="49168"/>
    <lineage>
        <taxon>Eukaryota</taxon>
        <taxon>Viridiplantae</taxon>
        <taxon>Streptophyta</taxon>
        <taxon>Embryophyta</taxon>
        <taxon>Tracheophyta</taxon>
        <taxon>Spermatophyta</taxon>
        <taxon>Magnoliopsida</taxon>
        <taxon>eudicotyledons</taxon>
        <taxon>Gunneridae</taxon>
        <taxon>Pentapetalae</taxon>
        <taxon>asterids</taxon>
        <taxon>Ericales</taxon>
        <taxon>Ericaceae</taxon>
        <taxon>Ericoideae</taxon>
        <taxon>Rhodoreae</taxon>
        <taxon>Rhododendron</taxon>
    </lineage>
</organism>
<accession>A0ACC0P8I1</accession>
<sequence>MNSSSSSSSYRRCNLLPPPHPSSCSFPIETANLFRSHSHTRRNLCSYPSSTITSPPKNQPKSRKQLPKSRKQLDNLRAAELFLTLMPRTRPLPRILEINKALGIISKLGKYSTSLSHFNKLKSQDIVRDLYTFSIAIKC</sequence>